<feature type="region of interest" description="Disordered" evidence="1">
    <location>
        <begin position="342"/>
        <end position="387"/>
    </location>
</feature>
<dbReference type="RefSeq" id="XP_031857495.1">
    <property type="nucleotide sequence ID" value="XM_032008233.1"/>
</dbReference>
<reference evidence="2" key="1">
    <citation type="submission" date="2017-08" db="EMBL/GenBank/DDBJ databases">
        <authorList>
            <person name="Cuomo C."/>
            <person name="Billmyre B."/>
            <person name="Heitman J."/>
        </authorList>
    </citation>
    <scope>NUCLEOTIDE SEQUENCE</scope>
    <source>
        <strain evidence="2">CBS 12478</strain>
    </source>
</reference>
<gene>
    <name evidence="2" type="ORF">CI109_102686</name>
</gene>
<feature type="region of interest" description="Disordered" evidence="1">
    <location>
        <begin position="521"/>
        <end position="559"/>
    </location>
</feature>
<sequence length="559" mass="61033">MNIPFGAARTAFPRTFASGGFGGFRPNMSTGATSSPYSRFFTQQPQPPPPQTSSPFSRFFSRQPPPQFSTNPYIPYSQYRPGINTNTYRSAFTNGQPSWAQPGGHRFPVYTATPKVVFRPTARGQAILESKGFRNSSPIPDWWKSRLAQAGMGSFVRVTAPSKWTVTRPEVVGILRNQGIDLNAAPEGIWRQLETKGLARELDEDDNDEEEDEDEIGFDARELQILRSAQSLLRERNEHTPANMFKVLSQVGGPELAAKYARSFTGQSSTSSSSPWTSGGGGGGFPSSAAGAGGWGGLGGFGLPGGGYNPNLYVNNYDPLEESVLPGGIKIAPGKVIYSAQNFGRPPNAPSGTATSPGSPGNTTATGPATGTAGSTSTSATSAFWDQPFPRTETRAWKTVSGVNTRLRQTYSNIVESRKQRKTEEKRLEHLLGILRKSTEDGSAMRNGRAMMAGWKLVNNLAESIRGRTNKEEDETDNLTRLHTVKERIMTTIRDLTKAKMDLASGELSFDDAEETYWRPLRRKNGLISKEGSNGTSEDSPYDRLMRDLNRSRSRAQST</sequence>
<dbReference type="GeneID" id="43592405"/>
<protein>
    <submittedName>
        <fullName evidence="2">Uncharacterized protein</fullName>
    </submittedName>
</protein>
<feature type="compositionally biased region" description="Low complexity" evidence="1">
    <location>
        <begin position="355"/>
        <end position="383"/>
    </location>
</feature>
<dbReference type="AlphaFoldDB" id="A0A5M6BPA8"/>
<name>A0A5M6BPA8_9TREE</name>
<feature type="compositionally biased region" description="Low complexity" evidence="1">
    <location>
        <begin position="53"/>
        <end position="62"/>
    </location>
</feature>
<feature type="compositionally biased region" description="Basic and acidic residues" evidence="1">
    <location>
        <begin position="541"/>
        <end position="551"/>
    </location>
</feature>
<dbReference type="Proteomes" id="UP000322225">
    <property type="component" value="Chromosome 4"/>
</dbReference>
<feature type="region of interest" description="Disordered" evidence="1">
    <location>
        <begin position="265"/>
        <end position="285"/>
    </location>
</feature>
<evidence type="ECO:0000256" key="1">
    <source>
        <dbReference type="SAM" id="MobiDB-lite"/>
    </source>
</evidence>
<keyword evidence="3" id="KW-1185">Reference proteome</keyword>
<accession>A0A5M6BPA8</accession>
<feature type="compositionally biased region" description="Low complexity" evidence="1">
    <location>
        <begin position="265"/>
        <end position="277"/>
    </location>
</feature>
<feature type="region of interest" description="Disordered" evidence="1">
    <location>
        <begin position="23"/>
        <end position="62"/>
    </location>
</feature>
<reference evidence="2" key="2">
    <citation type="submission" date="2024-01" db="EMBL/GenBank/DDBJ databases">
        <title>Comparative genomics of Cryptococcus and Kwoniella reveals pathogenesis evolution and contrasting modes of karyotype evolution via chromosome fusion or intercentromeric recombination.</title>
        <authorList>
            <person name="Coelho M.A."/>
            <person name="David-Palma M."/>
            <person name="Shea T."/>
            <person name="Bowers K."/>
            <person name="McGinley-Smith S."/>
            <person name="Mohammad A.W."/>
            <person name="Gnirke A."/>
            <person name="Yurkov A.M."/>
            <person name="Nowrousian M."/>
            <person name="Sun S."/>
            <person name="Cuomo C.A."/>
            <person name="Heitman J."/>
        </authorList>
    </citation>
    <scope>NUCLEOTIDE SEQUENCE</scope>
    <source>
        <strain evidence="2">CBS 12478</strain>
    </source>
</reference>
<evidence type="ECO:0000313" key="2">
    <source>
        <dbReference type="EMBL" id="WWD18236.1"/>
    </source>
</evidence>
<feature type="compositionally biased region" description="Polar residues" evidence="1">
    <location>
        <begin position="27"/>
        <end position="37"/>
    </location>
</feature>
<evidence type="ECO:0000313" key="3">
    <source>
        <dbReference type="Proteomes" id="UP000322225"/>
    </source>
</evidence>
<dbReference type="KEGG" id="ksn:43592405"/>
<dbReference type="EMBL" id="CP144054">
    <property type="protein sequence ID" value="WWD18236.1"/>
    <property type="molecule type" value="Genomic_DNA"/>
</dbReference>
<organism evidence="2 3">
    <name type="scientific">Kwoniella shandongensis</name>
    <dbReference type="NCBI Taxonomy" id="1734106"/>
    <lineage>
        <taxon>Eukaryota</taxon>
        <taxon>Fungi</taxon>
        <taxon>Dikarya</taxon>
        <taxon>Basidiomycota</taxon>
        <taxon>Agaricomycotina</taxon>
        <taxon>Tremellomycetes</taxon>
        <taxon>Tremellales</taxon>
        <taxon>Cryptococcaceae</taxon>
        <taxon>Kwoniella</taxon>
    </lineage>
</organism>
<proteinExistence type="predicted"/>